<dbReference type="Gene3D" id="1.10.10.10">
    <property type="entry name" value="Winged helix-like DNA-binding domain superfamily/Winged helix DNA-binding domain"/>
    <property type="match status" value="1"/>
</dbReference>
<dbReference type="RefSeq" id="WP_154484727.1">
    <property type="nucleotide sequence ID" value="NZ_VULR01000015.1"/>
</dbReference>
<dbReference type="InterPro" id="IPR037171">
    <property type="entry name" value="NagB/RpiA_transferase-like"/>
</dbReference>
<evidence type="ECO:0000313" key="8">
    <source>
        <dbReference type="Proteomes" id="UP000462760"/>
    </source>
</evidence>
<reference evidence="7 8" key="1">
    <citation type="submission" date="2019-08" db="EMBL/GenBank/DDBJ databases">
        <title>In-depth cultivation of the pig gut microbiome towards novel bacterial diversity and tailored functional studies.</title>
        <authorList>
            <person name="Wylensek D."/>
            <person name="Hitch T.C.A."/>
            <person name="Clavel T."/>
        </authorList>
    </citation>
    <scope>NUCLEOTIDE SEQUENCE [LARGE SCALE GENOMIC DNA]</scope>
    <source>
        <strain evidence="7 8">Med78-601-WT-4W-RMD-3</strain>
    </source>
</reference>
<sequence>MLKAERIDKILEMFNENNVIKISEISKLLDVSEMTVRRDLKILEERGHVICIHGGAKKKEHNMFRELSHNEKKDIMVEEKKHIAEMAASLIEENDIVFIGPGTTNEFIYDFLNISYAKIITNSISVFSKFANDNRFELILVGGRIRSRTGAFVGSFANEMLSKLKVKLAFVGANGISENYITNSNEEEGVCQKIILNNANERYILCDNSKFDRDAFYRFYNLEDVTAVITDDKIDPNIKEKYSQYVKIIN</sequence>
<dbReference type="Proteomes" id="UP000462760">
    <property type="component" value="Unassembled WGS sequence"/>
</dbReference>
<keyword evidence="2" id="KW-0678">Repressor</keyword>
<dbReference type="PROSITE" id="PS51000">
    <property type="entry name" value="HTH_DEOR_2"/>
    <property type="match status" value="1"/>
</dbReference>
<accession>A0A844FJD0</accession>
<dbReference type="AlphaFoldDB" id="A0A844FJD0"/>
<evidence type="ECO:0000259" key="6">
    <source>
        <dbReference type="PROSITE" id="PS51000"/>
    </source>
</evidence>
<keyword evidence="4" id="KW-0804">Transcription</keyword>
<dbReference type="InterPro" id="IPR050313">
    <property type="entry name" value="Carb_Metab_HTH_regulators"/>
</dbReference>
<comment type="function">
    <text evidence="5">Repressor of the lactose catabolism operon. Galactose-6-phosphate is the inducer.</text>
</comment>
<protein>
    <recommendedName>
        <fullName evidence="1">Lactose phosphotransferase system repressor</fullName>
    </recommendedName>
</protein>
<proteinExistence type="predicted"/>
<dbReference type="InterPro" id="IPR036390">
    <property type="entry name" value="WH_DNA-bd_sf"/>
</dbReference>
<dbReference type="Pfam" id="PF08220">
    <property type="entry name" value="HTH_DeoR"/>
    <property type="match status" value="1"/>
</dbReference>
<evidence type="ECO:0000256" key="3">
    <source>
        <dbReference type="ARBA" id="ARBA00023015"/>
    </source>
</evidence>
<dbReference type="OrthoDB" id="9797223at2"/>
<comment type="caution">
    <text evidence="7">The sequence shown here is derived from an EMBL/GenBank/DDBJ whole genome shotgun (WGS) entry which is preliminary data.</text>
</comment>
<dbReference type="Gene3D" id="3.40.50.1360">
    <property type="match status" value="1"/>
</dbReference>
<evidence type="ECO:0000313" key="7">
    <source>
        <dbReference type="EMBL" id="MSS44052.1"/>
    </source>
</evidence>
<organism evidence="7 8">
    <name type="scientific">Anaerosalibacter bizertensis</name>
    <dbReference type="NCBI Taxonomy" id="932217"/>
    <lineage>
        <taxon>Bacteria</taxon>
        <taxon>Bacillati</taxon>
        <taxon>Bacillota</taxon>
        <taxon>Tissierellia</taxon>
        <taxon>Tissierellales</taxon>
        <taxon>Sporanaerobacteraceae</taxon>
        <taxon>Anaerosalibacter</taxon>
    </lineage>
</organism>
<gene>
    <name evidence="7" type="ORF">FYJ27_09990</name>
</gene>
<dbReference type="GO" id="GO:0003700">
    <property type="term" value="F:DNA-binding transcription factor activity"/>
    <property type="evidence" value="ECO:0007669"/>
    <property type="project" value="InterPro"/>
</dbReference>
<dbReference type="SUPFAM" id="SSF100950">
    <property type="entry name" value="NagB/RpiA/CoA transferase-like"/>
    <property type="match status" value="1"/>
</dbReference>
<keyword evidence="3" id="KW-0805">Transcription regulation</keyword>
<name>A0A844FJD0_9FIRM</name>
<evidence type="ECO:0000256" key="5">
    <source>
        <dbReference type="ARBA" id="ARBA00024937"/>
    </source>
</evidence>
<evidence type="ECO:0000256" key="1">
    <source>
        <dbReference type="ARBA" id="ARBA00021390"/>
    </source>
</evidence>
<dbReference type="SUPFAM" id="SSF46785">
    <property type="entry name" value="Winged helix' DNA-binding domain"/>
    <property type="match status" value="1"/>
</dbReference>
<dbReference type="SMART" id="SM00420">
    <property type="entry name" value="HTH_DEOR"/>
    <property type="match status" value="1"/>
</dbReference>
<feature type="domain" description="HTH deoR-type" evidence="6">
    <location>
        <begin position="3"/>
        <end position="58"/>
    </location>
</feature>
<dbReference type="PRINTS" id="PR00037">
    <property type="entry name" value="HTHLACR"/>
</dbReference>
<dbReference type="PANTHER" id="PTHR30363:SF4">
    <property type="entry name" value="GLYCEROL-3-PHOSPHATE REGULON REPRESSOR"/>
    <property type="match status" value="1"/>
</dbReference>
<dbReference type="InterPro" id="IPR014036">
    <property type="entry name" value="DeoR-like_C"/>
</dbReference>
<dbReference type="InterPro" id="IPR036388">
    <property type="entry name" value="WH-like_DNA-bd_sf"/>
</dbReference>
<evidence type="ECO:0000256" key="2">
    <source>
        <dbReference type="ARBA" id="ARBA00022491"/>
    </source>
</evidence>
<dbReference type="Pfam" id="PF00455">
    <property type="entry name" value="DeoRC"/>
    <property type="match status" value="1"/>
</dbReference>
<evidence type="ECO:0000256" key="4">
    <source>
        <dbReference type="ARBA" id="ARBA00023163"/>
    </source>
</evidence>
<dbReference type="InterPro" id="IPR001034">
    <property type="entry name" value="DeoR_HTH"/>
</dbReference>
<dbReference type="EMBL" id="VULR01000015">
    <property type="protein sequence ID" value="MSS44052.1"/>
    <property type="molecule type" value="Genomic_DNA"/>
</dbReference>
<dbReference type="PANTHER" id="PTHR30363">
    <property type="entry name" value="HTH-TYPE TRANSCRIPTIONAL REGULATOR SRLR-RELATED"/>
    <property type="match status" value="1"/>
</dbReference>
<dbReference type="SMART" id="SM01134">
    <property type="entry name" value="DeoRC"/>
    <property type="match status" value="1"/>
</dbReference>